<protein>
    <submittedName>
        <fullName evidence="2">Uncharacterized protein</fullName>
    </submittedName>
</protein>
<sequence>MGDCSQELSRTERGMAPSEERTWCKDRFRFEASYRERSETTE</sequence>
<geneLocation type="plasmid" evidence="2 3">
    <name>pVIBHAR</name>
</geneLocation>
<dbReference type="PATRIC" id="fig|338187.36.peg.5968"/>
<dbReference type="Proteomes" id="UP000008152">
    <property type="component" value="Plasmid pVIBHAR"/>
</dbReference>
<name>A7N910_VIBC1</name>
<keyword evidence="2" id="KW-0614">Plasmid</keyword>
<proteinExistence type="predicted"/>
<gene>
    <name evidence="2" type="ordered locus">VIBHAR_p08167</name>
</gene>
<evidence type="ECO:0000313" key="2">
    <source>
        <dbReference type="EMBL" id="ABU75014.1"/>
    </source>
</evidence>
<organism evidence="2 3">
    <name type="scientific">Vibrio campbellii (strain ATCC BAA-1116)</name>
    <dbReference type="NCBI Taxonomy" id="2902295"/>
    <lineage>
        <taxon>Bacteria</taxon>
        <taxon>Pseudomonadati</taxon>
        <taxon>Pseudomonadota</taxon>
        <taxon>Gammaproteobacteria</taxon>
        <taxon>Vibrionales</taxon>
        <taxon>Vibrionaceae</taxon>
        <taxon>Vibrio</taxon>
    </lineage>
</organism>
<feature type="region of interest" description="Disordered" evidence="1">
    <location>
        <begin position="1"/>
        <end position="20"/>
    </location>
</feature>
<dbReference type="AlphaFoldDB" id="A7N910"/>
<reference evidence="2 3" key="1">
    <citation type="submission" date="2007-08" db="EMBL/GenBank/DDBJ databases">
        <authorList>
            <consortium name="The Vibrio harveyi Genome Sequencing Project"/>
            <person name="Bassler B."/>
            <person name="Clifton S.W."/>
            <person name="Fulton L."/>
            <person name="Delehaunty K."/>
            <person name="Fronick C."/>
            <person name="Harrison M."/>
            <person name="Markivic C."/>
            <person name="Fulton R."/>
            <person name="Tin-Wollam A.-M."/>
            <person name="Shah N."/>
            <person name="Pepin K."/>
            <person name="Nash W."/>
            <person name="Thiruvilangam P."/>
            <person name="Bhonagiri V."/>
            <person name="Waters C."/>
            <person name="Tu K.C."/>
            <person name="Irgon J."/>
            <person name="Wilson R.K."/>
        </authorList>
    </citation>
    <scope>NUCLEOTIDE SEQUENCE [LARGE SCALE GENOMIC DNA]</scope>
    <source>
        <strain evidence="3">ATCC BAA-1116 / BB120</strain>
        <plasmid evidence="2 3">pVIBHAR</plasmid>
    </source>
</reference>
<evidence type="ECO:0000256" key="1">
    <source>
        <dbReference type="SAM" id="MobiDB-lite"/>
    </source>
</evidence>
<accession>A7N910</accession>
<evidence type="ECO:0000313" key="3">
    <source>
        <dbReference type="Proteomes" id="UP000008152"/>
    </source>
</evidence>
<feature type="compositionally biased region" description="Basic and acidic residues" evidence="1">
    <location>
        <begin position="9"/>
        <end position="20"/>
    </location>
</feature>
<dbReference type="KEGG" id="vha:VIBHAR_p08167"/>
<dbReference type="EMBL" id="CP000791">
    <property type="protein sequence ID" value="ABU75014.1"/>
    <property type="molecule type" value="Genomic_DNA"/>
</dbReference>